<sequence length="71" mass="8149">MMDDLDEELPVLSFDGPGDYRLRVHARGRDTAVDLAPDELTEWYLIQAWPAPARDVAVLRQRTPTKRQSAR</sequence>
<name>A0ABW6UGS9_9ACTN</name>
<keyword evidence="2" id="KW-1185">Reference proteome</keyword>
<comment type="caution">
    <text evidence="1">The sequence shown here is derived from an EMBL/GenBank/DDBJ whole genome shotgun (WGS) entry which is preliminary data.</text>
</comment>
<proteinExistence type="predicted"/>
<protein>
    <submittedName>
        <fullName evidence="1">Uncharacterized protein</fullName>
    </submittedName>
</protein>
<reference evidence="1 2" key="1">
    <citation type="submission" date="2024-10" db="EMBL/GenBank/DDBJ databases">
        <title>The Natural Products Discovery Center: Release of the First 8490 Sequenced Strains for Exploring Actinobacteria Biosynthetic Diversity.</title>
        <authorList>
            <person name="Kalkreuter E."/>
            <person name="Kautsar S.A."/>
            <person name="Yang D."/>
            <person name="Bader C.D."/>
            <person name="Teijaro C.N."/>
            <person name="Fluegel L."/>
            <person name="Davis C.M."/>
            <person name="Simpson J.R."/>
            <person name="Lauterbach L."/>
            <person name="Steele A.D."/>
            <person name="Gui C."/>
            <person name="Meng S."/>
            <person name="Li G."/>
            <person name="Viehrig K."/>
            <person name="Ye F."/>
            <person name="Su P."/>
            <person name="Kiefer A.F."/>
            <person name="Nichols A."/>
            <person name="Cepeda A.J."/>
            <person name="Yan W."/>
            <person name="Fan B."/>
            <person name="Jiang Y."/>
            <person name="Adhikari A."/>
            <person name="Zheng C.-J."/>
            <person name="Schuster L."/>
            <person name="Cowan T.M."/>
            <person name="Smanski M.J."/>
            <person name="Chevrette M.G."/>
            <person name="De Carvalho L.P.S."/>
            <person name="Shen B."/>
        </authorList>
    </citation>
    <scope>NUCLEOTIDE SEQUENCE [LARGE SCALE GENOMIC DNA]</scope>
    <source>
        <strain evidence="1 2">NPDC001390</strain>
    </source>
</reference>
<accession>A0ABW6UGS9</accession>
<dbReference type="Proteomes" id="UP001602058">
    <property type="component" value="Unassembled WGS sequence"/>
</dbReference>
<dbReference type="EMBL" id="JBIAWJ010000006">
    <property type="protein sequence ID" value="MFF4522622.1"/>
    <property type="molecule type" value="Genomic_DNA"/>
</dbReference>
<evidence type="ECO:0000313" key="1">
    <source>
        <dbReference type="EMBL" id="MFF4522622.1"/>
    </source>
</evidence>
<gene>
    <name evidence="1" type="ORF">ACFY1D_14480</name>
</gene>
<organism evidence="1 2">
    <name type="scientific">Streptomyces bluensis</name>
    <dbReference type="NCBI Taxonomy" id="33897"/>
    <lineage>
        <taxon>Bacteria</taxon>
        <taxon>Bacillati</taxon>
        <taxon>Actinomycetota</taxon>
        <taxon>Actinomycetes</taxon>
        <taxon>Kitasatosporales</taxon>
        <taxon>Streptomycetaceae</taxon>
        <taxon>Streptomyces</taxon>
    </lineage>
</organism>
<dbReference type="RefSeq" id="WP_351077859.1">
    <property type="nucleotide sequence ID" value="NZ_JBEOZG010000003.1"/>
</dbReference>
<evidence type="ECO:0000313" key="2">
    <source>
        <dbReference type="Proteomes" id="UP001602058"/>
    </source>
</evidence>